<accession>A0ABQ7GH23</accession>
<proteinExistence type="predicted"/>
<dbReference type="EMBL" id="MU069785">
    <property type="protein sequence ID" value="KAF5833908.1"/>
    <property type="molecule type" value="Genomic_DNA"/>
</dbReference>
<name>A0ABQ7GH23_DUNSA</name>
<organism evidence="1 2">
    <name type="scientific">Dunaliella salina</name>
    <name type="common">Green alga</name>
    <name type="synonym">Protococcus salinus</name>
    <dbReference type="NCBI Taxonomy" id="3046"/>
    <lineage>
        <taxon>Eukaryota</taxon>
        <taxon>Viridiplantae</taxon>
        <taxon>Chlorophyta</taxon>
        <taxon>core chlorophytes</taxon>
        <taxon>Chlorophyceae</taxon>
        <taxon>CS clade</taxon>
        <taxon>Chlamydomonadales</taxon>
        <taxon>Dunaliellaceae</taxon>
        <taxon>Dunaliella</taxon>
    </lineage>
</organism>
<evidence type="ECO:0000313" key="2">
    <source>
        <dbReference type="Proteomes" id="UP000815325"/>
    </source>
</evidence>
<gene>
    <name evidence="1" type="ORF">DUNSADRAFT_9655</name>
</gene>
<reference evidence="1" key="1">
    <citation type="submission" date="2017-08" db="EMBL/GenBank/DDBJ databases">
        <authorList>
            <person name="Polle J.E."/>
            <person name="Barry K."/>
            <person name="Cushman J."/>
            <person name="Schmutz J."/>
            <person name="Tran D."/>
            <person name="Hathwaick L.T."/>
            <person name="Yim W.C."/>
            <person name="Jenkins J."/>
            <person name="Mckie-Krisberg Z.M."/>
            <person name="Prochnik S."/>
            <person name="Lindquist E."/>
            <person name="Dockter R.B."/>
            <person name="Adam C."/>
            <person name="Molina H."/>
            <person name="Bunkerborg J."/>
            <person name="Jin E."/>
            <person name="Buchheim M."/>
            <person name="Magnuson J."/>
        </authorList>
    </citation>
    <scope>NUCLEOTIDE SEQUENCE</scope>
    <source>
        <strain evidence="1">CCAP 19/18</strain>
    </source>
</reference>
<evidence type="ECO:0008006" key="3">
    <source>
        <dbReference type="Google" id="ProtNLM"/>
    </source>
</evidence>
<sequence length="313" mass="33457">MGCVHSDLAGSSPQRDFHEGGVPVLQQLALEDLATSSKASDTLDLYRQLNASKTSSAFVVPPEVQSAYSNAMANSRFGGVGKDTKQMLRCLAALKGPPLEQLGLSVGVLQDILGLPFVSISVFSQEPTLTSTVVAVSPNMQECVSIGVLMVIQQAEDIADLVTSTHHIMSGQDFLEACSPFAASLMGIEEAADLSGMFGYQPLPPDWQALSEATDMHAFAAVPIMHKDMVVGQLTVGDSQELCMSSTGANLCHNLEVAATWMSQWVREGTMAGLAGMLHNITSAGDMEALVQSTCTGLQEYFKKRMQLKLRVR</sequence>
<dbReference type="SUPFAM" id="SSF55781">
    <property type="entry name" value="GAF domain-like"/>
    <property type="match status" value="1"/>
</dbReference>
<dbReference type="Proteomes" id="UP000815325">
    <property type="component" value="Unassembled WGS sequence"/>
</dbReference>
<evidence type="ECO:0000313" key="1">
    <source>
        <dbReference type="EMBL" id="KAF5833908.1"/>
    </source>
</evidence>
<comment type="caution">
    <text evidence="1">The sequence shown here is derived from an EMBL/GenBank/DDBJ whole genome shotgun (WGS) entry which is preliminary data.</text>
</comment>
<keyword evidence="2" id="KW-1185">Reference proteome</keyword>
<protein>
    <recommendedName>
        <fullName evidence="3">GAF domain-containing protein</fullName>
    </recommendedName>
</protein>